<dbReference type="GO" id="GO:0050709">
    <property type="term" value="P:negative regulation of protein secretion"/>
    <property type="evidence" value="ECO:0007669"/>
    <property type="project" value="UniProtKB-UniRule"/>
</dbReference>
<dbReference type="InterPro" id="IPR051512">
    <property type="entry name" value="Inactive_Rhomboid"/>
</dbReference>
<feature type="transmembrane region" description="Helical" evidence="8">
    <location>
        <begin position="645"/>
        <end position="662"/>
    </location>
</feature>
<dbReference type="InterPro" id="IPR035952">
    <property type="entry name" value="Rhomboid-like_sf"/>
</dbReference>
<evidence type="ECO:0000313" key="13">
    <source>
        <dbReference type="Proteomes" id="UP000261580"/>
    </source>
</evidence>
<feature type="transmembrane region" description="Helical" evidence="8">
    <location>
        <begin position="619"/>
        <end position="639"/>
    </location>
</feature>
<feature type="domain" description="Inactive rhomboid protein 1/2 N-terminal" evidence="11">
    <location>
        <begin position="16"/>
        <end position="181"/>
    </location>
</feature>
<keyword evidence="4 8" id="KW-0812">Transmembrane</keyword>
<comment type="subcellular location">
    <subcellularLocation>
        <location evidence="2 8">Endoplasmic reticulum membrane</location>
        <topology evidence="2 8">Multi-pass membrane protein</topology>
    </subcellularLocation>
</comment>
<feature type="domain" description="Peptidase S54 rhomboid" evidence="10">
    <location>
        <begin position="528"/>
        <end position="659"/>
    </location>
</feature>
<dbReference type="GO" id="GO:0042058">
    <property type="term" value="P:regulation of epidermal growth factor receptor signaling pathway"/>
    <property type="evidence" value="ECO:0007669"/>
    <property type="project" value="UniProtKB-UniRule"/>
</dbReference>
<dbReference type="SUPFAM" id="SSF144091">
    <property type="entry name" value="Rhomboid-like"/>
    <property type="match status" value="1"/>
</dbReference>
<keyword evidence="6 8" id="KW-1133">Transmembrane helix</keyword>
<evidence type="ECO:0000256" key="7">
    <source>
        <dbReference type="ARBA" id="ARBA00023136"/>
    </source>
</evidence>
<dbReference type="Gene3D" id="1.20.1540.10">
    <property type="entry name" value="Rhomboid-like"/>
    <property type="match status" value="1"/>
</dbReference>
<evidence type="ECO:0000313" key="12">
    <source>
        <dbReference type="Ensembl" id="ENSNBRP00000003349.1"/>
    </source>
</evidence>
<evidence type="ECO:0000256" key="2">
    <source>
        <dbReference type="ARBA" id="ARBA00004477"/>
    </source>
</evidence>
<dbReference type="GeneTree" id="ENSGT00940000159027"/>
<dbReference type="Proteomes" id="UP000261580">
    <property type="component" value="Unassembled WGS sequence"/>
</dbReference>
<dbReference type="PANTHER" id="PTHR45965:SF2">
    <property type="entry name" value="INACTIVE RHOMBOID PROTEIN 2"/>
    <property type="match status" value="1"/>
</dbReference>
<evidence type="ECO:0000256" key="5">
    <source>
        <dbReference type="ARBA" id="ARBA00022824"/>
    </source>
</evidence>
<dbReference type="GO" id="GO:0004252">
    <property type="term" value="F:serine-type endopeptidase activity"/>
    <property type="evidence" value="ECO:0007669"/>
    <property type="project" value="InterPro"/>
</dbReference>
<keyword evidence="5 8" id="KW-0256">Endoplasmic reticulum</keyword>
<feature type="transmembrane region" description="Helical" evidence="8">
    <location>
        <begin position="561"/>
        <end position="583"/>
    </location>
</feature>
<evidence type="ECO:0000256" key="9">
    <source>
        <dbReference type="SAM" id="MobiDB-lite"/>
    </source>
</evidence>
<dbReference type="AlphaFoldDB" id="A0A3Q4M6M3"/>
<reference evidence="12" key="2">
    <citation type="submission" date="2025-09" db="UniProtKB">
        <authorList>
            <consortium name="Ensembl"/>
        </authorList>
    </citation>
    <scope>IDENTIFICATION</scope>
</reference>
<feature type="compositionally biased region" description="Polar residues" evidence="9">
    <location>
        <begin position="51"/>
        <end position="60"/>
    </location>
</feature>
<dbReference type="Ensembl" id="ENSNBRT00000003468.1">
    <property type="protein sequence ID" value="ENSNBRP00000003349.1"/>
    <property type="gene ID" value="ENSNBRG00000002627.1"/>
</dbReference>
<dbReference type="Pfam" id="PF12595">
    <property type="entry name" value="iRhom1-2_N"/>
    <property type="match status" value="1"/>
</dbReference>
<proteinExistence type="inferred from homology"/>
<evidence type="ECO:0000256" key="3">
    <source>
        <dbReference type="ARBA" id="ARBA00009045"/>
    </source>
</evidence>
<keyword evidence="13" id="KW-1185">Reference proteome</keyword>
<organism evidence="12 13">
    <name type="scientific">Neolamprologus brichardi</name>
    <name type="common">Fairy cichlid</name>
    <name type="synonym">Lamprologus brichardi</name>
    <dbReference type="NCBI Taxonomy" id="32507"/>
    <lineage>
        <taxon>Eukaryota</taxon>
        <taxon>Metazoa</taxon>
        <taxon>Chordata</taxon>
        <taxon>Craniata</taxon>
        <taxon>Vertebrata</taxon>
        <taxon>Euteleostomi</taxon>
        <taxon>Actinopterygii</taxon>
        <taxon>Neopterygii</taxon>
        <taxon>Teleostei</taxon>
        <taxon>Neoteleostei</taxon>
        <taxon>Acanthomorphata</taxon>
        <taxon>Ovalentaria</taxon>
        <taxon>Cichlomorphae</taxon>
        <taxon>Cichliformes</taxon>
        <taxon>Cichlidae</taxon>
        <taxon>African cichlids</taxon>
        <taxon>Pseudocrenilabrinae</taxon>
        <taxon>Lamprologini</taxon>
        <taxon>Neolamprologus</taxon>
    </lineage>
</organism>
<dbReference type="Pfam" id="PF01694">
    <property type="entry name" value="Rhomboid"/>
    <property type="match status" value="1"/>
</dbReference>
<feature type="transmembrane region" description="Helical" evidence="8">
    <location>
        <begin position="527"/>
        <end position="549"/>
    </location>
</feature>
<keyword evidence="7 8" id="KW-0472">Membrane</keyword>
<feature type="region of interest" description="Disordered" evidence="9">
    <location>
        <begin position="44"/>
        <end position="70"/>
    </location>
</feature>
<dbReference type="InterPro" id="IPR022764">
    <property type="entry name" value="Peptidase_S54_rhomboid_dom"/>
</dbReference>
<protein>
    <recommendedName>
        <fullName evidence="8">Inactive rhomboid protein</fullName>
        <shortName evidence="8">iRhom</shortName>
    </recommendedName>
    <alternativeName>
        <fullName evidence="8">Rhomboid family member</fullName>
    </alternativeName>
    <alternativeName>
        <fullName evidence="8">Rhomboid veinlet-like protein</fullName>
    </alternativeName>
</protein>
<comment type="function">
    <text evidence="1 8">Regulates ADAM17 protease, a sheddase of the epidermal growth factor (EGF) receptor ligands and TNF, thereby plays a role in sleep, cell survival, proliferation, migration and inflammation. Does not exhibit any protease activity on its own.</text>
</comment>
<feature type="transmembrane region" description="Helical" evidence="8">
    <location>
        <begin position="192"/>
        <end position="218"/>
    </location>
</feature>
<dbReference type="OMA" id="FTSHFCE"/>
<evidence type="ECO:0000256" key="1">
    <source>
        <dbReference type="ARBA" id="ARBA00002661"/>
    </source>
</evidence>
<evidence type="ECO:0000256" key="6">
    <source>
        <dbReference type="ARBA" id="ARBA00022989"/>
    </source>
</evidence>
<evidence type="ECO:0000256" key="8">
    <source>
        <dbReference type="RuleBase" id="RU369051"/>
    </source>
</evidence>
<feature type="transmembrane region" description="Helical" evidence="8">
    <location>
        <begin position="293"/>
        <end position="316"/>
    </location>
</feature>
<accession>A0A3Q4M6M3</accession>
<comment type="similarity">
    <text evidence="3 8">Belongs to the peptidase S54 family.</text>
</comment>
<evidence type="ECO:0000259" key="10">
    <source>
        <dbReference type="Pfam" id="PF01694"/>
    </source>
</evidence>
<feature type="transmembrane region" description="Helical" evidence="8">
    <location>
        <begin position="674"/>
        <end position="696"/>
    </location>
</feature>
<feature type="region of interest" description="Disordered" evidence="9">
    <location>
        <begin position="84"/>
        <end position="106"/>
    </location>
</feature>
<dbReference type="GO" id="GO:0005789">
    <property type="term" value="C:endoplasmic reticulum membrane"/>
    <property type="evidence" value="ECO:0007669"/>
    <property type="project" value="UniProtKB-SubCell"/>
</dbReference>
<sequence>SEIFCGHWSTAQWFGVGEDCETNQQVWHRKSLRHCSQRYGKLKPQYREPETATSIDQSLDSPAAHRMPRIVDPLARGRAFRCQDELDSRSPRTPQTAQGGPVTPGVASLMSFTSQRSGYSRFPKRKRESVARMSIRAASLAGPQAGRSFPRKSFVRPSWMDEDTVDSADASESLFFSKVSSSSRYHPFGTRIFAAVSFLAFTLFDKILCFHSIVIVYLKDFSQAPKTPTLFHEMAQPRRGRRIASQVKHFAFDKQKRQYGLGVVGKWLNRQYRRSISSNVQKQLDDFHSHRPYFTYWITFVHIVITLLACCTYGFAPVGFAQHSTTELVLKNKGIYESVKYVQQQNFWIGPSSEDLIHLGAKFSPCIRRDAQIVSLIKKARELEKDSGCCVQNDNSGCVQTLSSGCSETLATFIKWDNEQMENISRSSGSVCHQDPRICEEPASAEPHLWKDDITTWPICTYPKKWSHTGYRHMDCNIKGRPCCIGTKGRCEIATREYCTFMHGYFHEEATLCSQVLCVHDDECVCVFFFSTFLTAVLLHCVVSVVFQMTILRDLEKLAGWLRISIIYMLSGITGNLASALFLPYRAEVGPAGSQFGLLACLFVELFQGWQMLEKPWKAFSKLSCIVLFLFLCGLLPWIDNIAHIFGFLSGLLLSFAFLPYVTFGTFDKYRKRILIAVSLLAYVGLFASLIVWFYIHPINFHWLEHLTCLPITNKFCEKYDIDHDIEHVVN</sequence>
<evidence type="ECO:0000259" key="11">
    <source>
        <dbReference type="Pfam" id="PF12595"/>
    </source>
</evidence>
<name>A0A3Q4M6M3_NEOBR</name>
<dbReference type="Bgee" id="ENSNBRG00000002627">
    <property type="expression patterns" value="Expressed in mesonephros and 3 other cell types or tissues"/>
</dbReference>
<evidence type="ECO:0000256" key="4">
    <source>
        <dbReference type="ARBA" id="ARBA00022692"/>
    </source>
</evidence>
<dbReference type="PANTHER" id="PTHR45965">
    <property type="entry name" value="INACTIVE RHOMBOID PROTEIN"/>
    <property type="match status" value="1"/>
</dbReference>
<reference evidence="12" key="1">
    <citation type="submission" date="2025-08" db="UniProtKB">
        <authorList>
            <consortium name="Ensembl"/>
        </authorList>
    </citation>
    <scope>IDENTIFICATION</scope>
</reference>
<dbReference type="InterPro" id="IPR022241">
    <property type="entry name" value="iRhom1_2_N"/>
</dbReference>